<gene>
    <name evidence="2" type="ORF">METZ01_LOCUS309168</name>
</gene>
<dbReference type="AlphaFoldDB" id="A0A382N557"/>
<dbReference type="PANTHER" id="PTHR38434:SF1">
    <property type="entry name" value="BLL2549 PROTEIN"/>
    <property type="match status" value="1"/>
</dbReference>
<feature type="non-terminal residue" evidence="2">
    <location>
        <position position="279"/>
    </location>
</feature>
<evidence type="ECO:0008006" key="3">
    <source>
        <dbReference type="Google" id="ProtNLM"/>
    </source>
</evidence>
<dbReference type="Pfam" id="PF10101">
    <property type="entry name" value="DUF2339"/>
    <property type="match status" value="1"/>
</dbReference>
<dbReference type="InterPro" id="IPR019286">
    <property type="entry name" value="DUF2339_TM"/>
</dbReference>
<accession>A0A382N557</accession>
<feature type="transmembrane region" description="Helical" evidence="1">
    <location>
        <begin position="249"/>
        <end position="266"/>
    </location>
</feature>
<dbReference type="EMBL" id="UINC01098078">
    <property type="protein sequence ID" value="SVC56314.1"/>
    <property type="molecule type" value="Genomic_DNA"/>
</dbReference>
<feature type="transmembrane region" description="Helical" evidence="1">
    <location>
        <begin position="108"/>
        <end position="127"/>
    </location>
</feature>
<organism evidence="2">
    <name type="scientific">marine metagenome</name>
    <dbReference type="NCBI Taxonomy" id="408172"/>
    <lineage>
        <taxon>unclassified sequences</taxon>
        <taxon>metagenomes</taxon>
        <taxon>ecological metagenomes</taxon>
    </lineage>
</organism>
<feature type="transmembrane region" description="Helical" evidence="1">
    <location>
        <begin position="190"/>
        <end position="211"/>
    </location>
</feature>
<name>A0A382N557_9ZZZZ</name>
<reference evidence="2" key="1">
    <citation type="submission" date="2018-05" db="EMBL/GenBank/DDBJ databases">
        <authorList>
            <person name="Lanie J.A."/>
            <person name="Ng W.-L."/>
            <person name="Kazmierczak K.M."/>
            <person name="Andrzejewski T.M."/>
            <person name="Davidsen T.M."/>
            <person name="Wayne K.J."/>
            <person name="Tettelin H."/>
            <person name="Glass J.I."/>
            <person name="Rusch D."/>
            <person name="Podicherti R."/>
            <person name="Tsui H.-C.T."/>
            <person name="Winkler M.E."/>
        </authorList>
    </citation>
    <scope>NUCLEOTIDE SEQUENCE</scope>
</reference>
<protein>
    <recommendedName>
        <fullName evidence="3">Zinc-ribbon domain-containing protein</fullName>
    </recommendedName>
</protein>
<feature type="transmembrane region" description="Helical" evidence="1">
    <location>
        <begin position="218"/>
        <end position="237"/>
    </location>
</feature>
<sequence>MNCNNCKKPIPDDSKFCTFCGFQIIKDNQSTSDSEINEIKDELTSLKSQLESIIKKPPKKKEQKQWTEVQTGLSKLQNISLNKPNIKIPNTGLFPTTNEIELLIGQNWLARIGSLAIIFGIGFFIKAAIDSNWISNLSIILIGAIFGFGFVLIGYLLNTKLSFYSRTLTGLGIGILYITTYSSFTAYDLFNIYIGSIIVFLISILGNYLAYYYKNISIGIISLIGAYSIPILTAVSFETLDIQSITATGYYLPLVVLSSCIFLFNFRSQALFFGILIAS</sequence>
<keyword evidence="1" id="KW-0472">Membrane</keyword>
<proteinExistence type="predicted"/>
<feature type="transmembrane region" description="Helical" evidence="1">
    <location>
        <begin position="163"/>
        <end position="184"/>
    </location>
</feature>
<feature type="transmembrane region" description="Helical" evidence="1">
    <location>
        <begin position="133"/>
        <end position="156"/>
    </location>
</feature>
<evidence type="ECO:0000313" key="2">
    <source>
        <dbReference type="EMBL" id="SVC56314.1"/>
    </source>
</evidence>
<dbReference type="PANTHER" id="PTHR38434">
    <property type="entry name" value="BLL2549 PROTEIN"/>
    <property type="match status" value="1"/>
</dbReference>
<keyword evidence="1" id="KW-1133">Transmembrane helix</keyword>
<keyword evidence="1" id="KW-0812">Transmembrane</keyword>
<evidence type="ECO:0000256" key="1">
    <source>
        <dbReference type="SAM" id="Phobius"/>
    </source>
</evidence>